<evidence type="ECO:0000313" key="1">
    <source>
        <dbReference type="EMBL" id="CVK34472.1"/>
    </source>
</evidence>
<accession>A0A0X8XZ96</accession>
<proteinExistence type="predicted"/>
<sequence>MGKVEARPRAALGQMAVPVRGLRRAGEGGRRRHG</sequence>
<dbReference type="KEGG" id="mema:MMAB1_3259"/>
<organism evidence="1 2">
    <name type="scientific">Methanoculleus bourgensis</name>
    <dbReference type="NCBI Taxonomy" id="83986"/>
    <lineage>
        <taxon>Archaea</taxon>
        <taxon>Methanobacteriati</taxon>
        <taxon>Methanobacteriota</taxon>
        <taxon>Stenosarchaea group</taxon>
        <taxon>Methanomicrobia</taxon>
        <taxon>Methanomicrobiales</taxon>
        <taxon>Methanomicrobiaceae</taxon>
        <taxon>Methanoculleus</taxon>
    </lineage>
</organism>
<name>A0A0X8XZ96_9EURY</name>
<reference evidence="1 2" key="1">
    <citation type="submission" date="2016-01" db="EMBL/GenBank/DDBJ databases">
        <authorList>
            <person name="Manzoor S."/>
        </authorList>
    </citation>
    <scope>NUCLEOTIDE SEQUENCE [LARGE SCALE GENOMIC DNA]</scope>
    <source>
        <strain evidence="1">Methanoculleus sp MAB1</strain>
    </source>
</reference>
<protein>
    <submittedName>
        <fullName evidence="1">Uncharacterized protein</fullName>
    </submittedName>
</protein>
<evidence type="ECO:0000313" key="2">
    <source>
        <dbReference type="Proteomes" id="UP000069850"/>
    </source>
</evidence>
<dbReference type="EMBL" id="LT158599">
    <property type="protein sequence ID" value="CVK34472.1"/>
    <property type="molecule type" value="Genomic_DNA"/>
</dbReference>
<dbReference type="AlphaFoldDB" id="A0A0X8XZ96"/>
<gene>
    <name evidence="1" type="ORF">MMAB1_3259</name>
</gene>
<dbReference type="Proteomes" id="UP000069850">
    <property type="component" value="Chromosome 1"/>
</dbReference>